<organism evidence="3 4">
    <name type="scientific">Theobroma cacao</name>
    <name type="common">Cacao</name>
    <name type="synonym">Cocoa</name>
    <dbReference type="NCBI Taxonomy" id="3641"/>
    <lineage>
        <taxon>Eukaryota</taxon>
        <taxon>Viridiplantae</taxon>
        <taxon>Streptophyta</taxon>
        <taxon>Embryophyta</taxon>
        <taxon>Tracheophyta</taxon>
        <taxon>Spermatophyta</taxon>
        <taxon>Magnoliopsida</taxon>
        <taxon>eudicotyledons</taxon>
        <taxon>Gunneridae</taxon>
        <taxon>Pentapetalae</taxon>
        <taxon>rosids</taxon>
        <taxon>malvids</taxon>
        <taxon>Malvales</taxon>
        <taxon>Malvaceae</taxon>
        <taxon>Byttnerioideae</taxon>
        <taxon>Theobroma</taxon>
    </lineage>
</organism>
<dbReference type="SUPFAM" id="SSF48403">
    <property type="entry name" value="Ankyrin repeat"/>
    <property type="match status" value="2"/>
</dbReference>
<dbReference type="PROSITE" id="PS50088">
    <property type="entry name" value="ANK_REPEAT"/>
    <property type="match status" value="3"/>
</dbReference>
<dbReference type="InterPro" id="IPR036770">
    <property type="entry name" value="Ankyrin_rpt-contain_sf"/>
</dbReference>
<evidence type="ECO:0000313" key="4">
    <source>
        <dbReference type="RefSeq" id="XP_017984265.1"/>
    </source>
</evidence>
<feature type="transmembrane region" description="Helical" evidence="2">
    <location>
        <begin position="269"/>
        <end position="286"/>
    </location>
</feature>
<keyword evidence="2" id="KW-1133">Transmembrane helix</keyword>
<dbReference type="PANTHER" id="PTHR24128:SF46">
    <property type="entry name" value="ALPHA-LATROTOXIN-LHE1A-LIKE ISOFORM X1"/>
    <property type="match status" value="1"/>
</dbReference>
<evidence type="ECO:0000256" key="2">
    <source>
        <dbReference type="SAM" id="Phobius"/>
    </source>
</evidence>
<evidence type="ECO:0000256" key="1">
    <source>
        <dbReference type="PROSITE-ProRule" id="PRU00023"/>
    </source>
</evidence>
<dbReference type="PROSITE" id="PS50297">
    <property type="entry name" value="ANK_REP_REGION"/>
    <property type="match status" value="3"/>
</dbReference>
<feature type="transmembrane region" description="Helical" evidence="2">
    <location>
        <begin position="325"/>
        <end position="344"/>
    </location>
</feature>
<dbReference type="GeneID" id="18586213"/>
<keyword evidence="2" id="KW-0472">Membrane</keyword>
<reference evidence="3" key="1">
    <citation type="journal article" date="1997" name="Nucleic Acids Res.">
        <title>tRNAscan-SE: a program for improved detection of transfer RNA genes in genomic sequence.</title>
        <authorList>
            <person name="Lowe T.M."/>
            <person name="Eddy S.R."/>
        </authorList>
    </citation>
    <scope>NUCLEOTIDE SEQUENCE [LARGE SCALE GENOMIC DNA]</scope>
    <source>
        <strain evidence="3">r\B97-61/B2</strain>
    </source>
</reference>
<dbReference type="SMART" id="SM00248">
    <property type="entry name" value="ANK"/>
    <property type="match status" value="7"/>
</dbReference>
<dbReference type="PANTHER" id="PTHR24128">
    <property type="entry name" value="HOMEOBOX PROTEIN WARIAI"/>
    <property type="match status" value="1"/>
</dbReference>
<dbReference type="InterPro" id="IPR002110">
    <property type="entry name" value="Ankyrin_rpt"/>
</dbReference>
<dbReference type="AlphaFoldDB" id="A0AB32X028"/>
<sequence>MEESLRRATQEGNIVELYASIQRDGNVLRKIDEMEFVNTPLHIAAAEGCIDFAMEIMILKPSFARKLNQEGFSPIHLAVEKGHKELALQLMQNDKNLVRVKGKQGETPFHYAITREQNLDLLTRFLEACPECIQDMTTKNETPLHIATGNNRLEALELLCRMLRKSDYRQDVVNQKDRNGDTALHIAARNNQPQMLKLLLNCKADKLAKNLAGSTALDIAHELNNRESVNILHGWRRARVQEQMFKTVTKASEVIFKGMDSISSEDRNALLVILGLLLTATYQASISPPGSVWQGDSSSNSNPTVGYDKKLPGTSVMDEVDFLQFYIPAYTVFIVAFFLTLGLLKPYPHGFRTSLQVLLAFLAISFDQSITFISPTRLAYQVICIFSTLVFICMMFMCIAYRVSKISVLILGCWLATDSIYQLTHNAFLVLIGLVITAIYRAICNTPDGVRQAEAGSSEVSSGAAAAQGCIDFAMEIMILKRSFARKLNQEGLSPIHLAVEKGHKELALHLLQNDKNLVRVKRKQGETPLHYALTREQNIDLLACDQSNCKADKHATNQIGSTALAVANEPNYIESINILHGWGSARVLNFQYKIQKQMVKHVTKASEVIFQGMDSISSEDSNFRIASISYLPSQY</sequence>
<dbReference type="Gene3D" id="1.25.40.20">
    <property type="entry name" value="Ankyrin repeat-containing domain"/>
    <property type="match status" value="2"/>
</dbReference>
<dbReference type="Proteomes" id="UP000694886">
    <property type="component" value="Chromosome 10"/>
</dbReference>
<dbReference type="Gramene" id="Tc10v2_t004460.1">
    <property type="protein sequence ID" value="Tc10v2_p004460.1"/>
    <property type="gene ID" value="Tc10v2_g004460"/>
</dbReference>
<dbReference type="KEGG" id="tcc:18586213"/>
<reference evidence="4" key="2">
    <citation type="submission" date="2025-08" db="UniProtKB">
        <authorList>
            <consortium name="RefSeq"/>
        </authorList>
    </citation>
    <scope>IDENTIFICATION</scope>
</reference>
<proteinExistence type="predicted"/>
<evidence type="ECO:0000313" key="3">
    <source>
        <dbReference type="Proteomes" id="UP000694886"/>
    </source>
</evidence>
<keyword evidence="1" id="KW-0040">ANK repeat</keyword>
<feature type="transmembrane region" description="Helical" evidence="2">
    <location>
        <begin position="379"/>
        <end position="403"/>
    </location>
</feature>
<name>A0AB32X028_THECC</name>
<feature type="repeat" description="ANK" evidence="1">
    <location>
        <begin position="179"/>
        <end position="211"/>
    </location>
</feature>
<keyword evidence="2" id="KW-0812">Transmembrane</keyword>
<gene>
    <name evidence="4" type="primary">LOC18586213</name>
</gene>
<accession>A0AB32X028</accession>
<feature type="repeat" description="ANK" evidence="1">
    <location>
        <begin position="70"/>
        <end position="97"/>
    </location>
</feature>
<feature type="transmembrane region" description="Helical" evidence="2">
    <location>
        <begin position="423"/>
        <end position="443"/>
    </location>
</feature>
<dbReference type="RefSeq" id="XP_017984265.1">
    <property type="nucleotide sequence ID" value="XM_018128776.1"/>
</dbReference>
<protein>
    <submittedName>
        <fullName evidence="4">Uncharacterized protein LOC18586213</fullName>
    </submittedName>
</protein>
<feature type="repeat" description="ANK" evidence="1">
    <location>
        <begin position="491"/>
        <end position="523"/>
    </location>
</feature>
<dbReference type="Pfam" id="PF12796">
    <property type="entry name" value="Ank_2"/>
    <property type="match status" value="4"/>
</dbReference>